<name>A0A897MVH1_9EURY</name>
<dbReference type="PROSITE" id="PS51085">
    <property type="entry name" value="2FE2S_FER_2"/>
    <property type="match status" value="2"/>
</dbReference>
<dbReference type="InterPro" id="IPR036010">
    <property type="entry name" value="2Fe-2S_ferredoxin-like_sf"/>
</dbReference>
<dbReference type="InterPro" id="IPR006058">
    <property type="entry name" value="2Fe2S_fd_BS"/>
</dbReference>
<gene>
    <name evidence="11" type="primary">fdx9</name>
    <name evidence="11" type="ORF">AArcS_2816</name>
</gene>
<comment type="cofactor">
    <cofactor evidence="8">
        <name>[2Fe-2S] cluster</name>
        <dbReference type="ChEBI" id="CHEBI:190135"/>
    </cofactor>
</comment>
<feature type="domain" description="2Fe-2S ferredoxin-type" evidence="10">
    <location>
        <begin position="189"/>
        <end position="281"/>
    </location>
</feature>
<dbReference type="PANTHER" id="PTHR43112:SF3">
    <property type="entry name" value="FERREDOXIN-2, CHLOROPLASTIC"/>
    <property type="match status" value="1"/>
</dbReference>
<keyword evidence="12" id="KW-1185">Reference proteome</keyword>
<dbReference type="CDD" id="cd00207">
    <property type="entry name" value="fer2"/>
    <property type="match status" value="2"/>
</dbReference>
<evidence type="ECO:0000256" key="3">
    <source>
        <dbReference type="ARBA" id="ARBA00022714"/>
    </source>
</evidence>
<dbReference type="SUPFAM" id="SSF54292">
    <property type="entry name" value="2Fe-2S ferredoxin-like"/>
    <property type="match status" value="2"/>
</dbReference>
<proteinExistence type="inferred from homology"/>
<dbReference type="PANTHER" id="PTHR43112">
    <property type="entry name" value="FERREDOXIN"/>
    <property type="match status" value="1"/>
</dbReference>
<dbReference type="GeneID" id="70686193"/>
<keyword evidence="5" id="KW-0249">Electron transport</keyword>
<evidence type="ECO:0000256" key="4">
    <source>
        <dbReference type="ARBA" id="ARBA00022723"/>
    </source>
</evidence>
<keyword evidence="7" id="KW-0411">Iron-sulfur</keyword>
<evidence type="ECO:0000256" key="5">
    <source>
        <dbReference type="ARBA" id="ARBA00022982"/>
    </source>
</evidence>
<keyword evidence="3" id="KW-0001">2Fe-2S</keyword>
<comment type="similarity">
    <text evidence="1">Belongs to the 2Fe2S plant-type ferredoxin family.</text>
</comment>
<reference evidence="11" key="1">
    <citation type="submission" date="2020-11" db="EMBL/GenBank/DDBJ databases">
        <title>Carbohydrate-dependent, anaerobic sulfur respiration: A novel catabolism in halophilic archaea.</title>
        <authorList>
            <person name="Sorokin D.Y."/>
            <person name="Messina E."/>
            <person name="Smedile F."/>
            <person name="La Cono V."/>
            <person name="Hallsworth J.E."/>
            <person name="Yakimov M.M."/>
        </authorList>
    </citation>
    <scope>NUCLEOTIDE SEQUENCE</scope>
    <source>
        <strain evidence="11">AArc-S</strain>
    </source>
</reference>
<dbReference type="RefSeq" id="WP_238478039.1">
    <property type="nucleotide sequence ID" value="NZ_CP064786.1"/>
</dbReference>
<dbReference type="EMBL" id="CP064786">
    <property type="protein sequence ID" value="QSG04008.1"/>
    <property type="molecule type" value="Genomic_DNA"/>
</dbReference>
<evidence type="ECO:0000256" key="1">
    <source>
        <dbReference type="ARBA" id="ARBA00007874"/>
    </source>
</evidence>
<evidence type="ECO:0000259" key="10">
    <source>
        <dbReference type="PROSITE" id="PS51085"/>
    </source>
</evidence>
<sequence length="281" mass="30253">MSKRGTDKAVDCDSEAAGDCTNCPNADTNARRRRVLTALAAGSTAAVAGCAGLFDTGEDDSQENFVSEDADENGEENGEEALAYELEFLRNEETLDIAEDEIILDAGLDADLDLPYQCEVGTCGQCVAQVNGDANDVVEMDGNEYLDDSEIEDGAFLTCVAEPRADFSMDERPDEGDSPLDDVEEAQTFAVEYLGHDTGGTTLNVPEDEELLYPALDEGWDLPYQCEVGVCGQCVAEVDGDANDVVEMDGNDYLSEEEVEDGQLLTCVAQPRDDFTLDTEP</sequence>
<evidence type="ECO:0000256" key="7">
    <source>
        <dbReference type="ARBA" id="ARBA00023014"/>
    </source>
</evidence>
<accession>A0A897MVH1</accession>
<dbReference type="Pfam" id="PF00111">
    <property type="entry name" value="Fer2"/>
    <property type="match status" value="2"/>
</dbReference>
<keyword evidence="4" id="KW-0479">Metal-binding</keyword>
<evidence type="ECO:0000256" key="6">
    <source>
        <dbReference type="ARBA" id="ARBA00023004"/>
    </source>
</evidence>
<dbReference type="Gene3D" id="3.10.20.30">
    <property type="match status" value="2"/>
</dbReference>
<dbReference type="InterPro" id="IPR012675">
    <property type="entry name" value="Beta-grasp_dom_sf"/>
</dbReference>
<evidence type="ECO:0000256" key="2">
    <source>
        <dbReference type="ARBA" id="ARBA00022448"/>
    </source>
</evidence>
<dbReference type="KEGG" id="hara:AArcS_2816"/>
<protein>
    <submittedName>
        <fullName evidence="11">Ferredoxin</fullName>
    </submittedName>
</protein>
<evidence type="ECO:0000313" key="12">
    <source>
        <dbReference type="Proteomes" id="UP000663586"/>
    </source>
</evidence>
<dbReference type="PROSITE" id="PS00197">
    <property type="entry name" value="2FE2S_FER_1"/>
    <property type="match status" value="2"/>
</dbReference>
<evidence type="ECO:0000313" key="11">
    <source>
        <dbReference type="EMBL" id="QSG04008.1"/>
    </source>
</evidence>
<evidence type="ECO:0000256" key="8">
    <source>
        <dbReference type="ARBA" id="ARBA00034078"/>
    </source>
</evidence>
<dbReference type="Proteomes" id="UP000663586">
    <property type="component" value="Chromosome"/>
</dbReference>
<feature type="domain" description="2Fe-2S ferredoxin-type" evidence="10">
    <location>
        <begin position="84"/>
        <end position="175"/>
    </location>
</feature>
<organism evidence="11 12">
    <name type="scientific">Natranaeroarchaeum sulfidigenes</name>
    <dbReference type="NCBI Taxonomy" id="2784880"/>
    <lineage>
        <taxon>Archaea</taxon>
        <taxon>Methanobacteriati</taxon>
        <taxon>Methanobacteriota</taxon>
        <taxon>Stenosarchaea group</taxon>
        <taxon>Halobacteria</taxon>
        <taxon>Halobacteriales</taxon>
        <taxon>Natronoarchaeaceae</taxon>
        <taxon>Natranaeroarchaeum</taxon>
    </lineage>
</organism>
<dbReference type="GO" id="GO:0046872">
    <property type="term" value="F:metal ion binding"/>
    <property type="evidence" value="ECO:0007669"/>
    <property type="project" value="UniProtKB-KW"/>
</dbReference>
<feature type="region of interest" description="Disordered" evidence="9">
    <location>
        <begin position="58"/>
        <end position="77"/>
    </location>
</feature>
<keyword evidence="2" id="KW-0813">Transport</keyword>
<evidence type="ECO:0000256" key="9">
    <source>
        <dbReference type="SAM" id="MobiDB-lite"/>
    </source>
</evidence>
<keyword evidence="6" id="KW-0408">Iron</keyword>
<dbReference type="GO" id="GO:0051537">
    <property type="term" value="F:2 iron, 2 sulfur cluster binding"/>
    <property type="evidence" value="ECO:0007669"/>
    <property type="project" value="UniProtKB-KW"/>
</dbReference>
<dbReference type="AlphaFoldDB" id="A0A897MVH1"/>
<dbReference type="InterPro" id="IPR001041">
    <property type="entry name" value="2Fe-2S_ferredoxin-type"/>
</dbReference>